<name>A0A916NEB0_9BACT</name>
<dbReference type="RefSeq" id="WP_215241515.1">
    <property type="nucleotide sequence ID" value="NZ_CAJRAF010000002.1"/>
</dbReference>
<comment type="caution">
    <text evidence="1">The sequence shown here is derived from an EMBL/GenBank/DDBJ whole genome shotgun (WGS) entry which is preliminary data.</text>
</comment>
<proteinExistence type="predicted"/>
<reference evidence="1" key="1">
    <citation type="submission" date="2021-04" db="EMBL/GenBank/DDBJ databases">
        <authorList>
            <person name="Rodrigo-Torres L."/>
            <person name="Arahal R. D."/>
            <person name="Lucena T."/>
        </authorList>
    </citation>
    <scope>NUCLEOTIDE SEQUENCE</scope>
    <source>
        <strain evidence="1">CECT 9275</strain>
    </source>
</reference>
<dbReference type="Pfam" id="PF08843">
    <property type="entry name" value="AbiEii"/>
    <property type="match status" value="1"/>
</dbReference>
<protein>
    <recommendedName>
        <fullName evidence="3">Nucleotidyl transferase AbiEii/AbiGii toxin family protein</fullName>
    </recommendedName>
</protein>
<dbReference type="Proteomes" id="UP000680038">
    <property type="component" value="Unassembled WGS sequence"/>
</dbReference>
<accession>A0A916NEB0</accession>
<keyword evidence="2" id="KW-1185">Reference proteome</keyword>
<organism evidence="1 2">
    <name type="scientific">Dyadobacter helix</name>
    <dbReference type="NCBI Taxonomy" id="2822344"/>
    <lineage>
        <taxon>Bacteria</taxon>
        <taxon>Pseudomonadati</taxon>
        <taxon>Bacteroidota</taxon>
        <taxon>Cytophagia</taxon>
        <taxon>Cytophagales</taxon>
        <taxon>Spirosomataceae</taxon>
        <taxon>Dyadobacter</taxon>
    </lineage>
</organism>
<evidence type="ECO:0000313" key="1">
    <source>
        <dbReference type="EMBL" id="CAG5012965.1"/>
    </source>
</evidence>
<dbReference type="EMBL" id="CAJRAF010000002">
    <property type="protein sequence ID" value="CAG5012965.1"/>
    <property type="molecule type" value="Genomic_DNA"/>
</dbReference>
<evidence type="ECO:0000313" key="2">
    <source>
        <dbReference type="Proteomes" id="UP000680038"/>
    </source>
</evidence>
<dbReference type="InterPro" id="IPR014942">
    <property type="entry name" value="AbiEii"/>
</dbReference>
<dbReference type="AlphaFoldDB" id="A0A916NEB0"/>
<sequence length="214" mass="24659">MLYYNTVNPLLRESLSALMAAEPFNPFRLVGGTSLSLQLGHRISVDIDLFTDAPYGSIDFEALEHYLHKTYSYVSHAANLLPGMGKSYSIGSDRGNVIKLDVYYTDPFIQPDRVVEGIRMATVEEIIAMKIDVVRRGGRKKDFWDLHELLPQYSIDAMLELHKQRYEYTHDKPVILKNLTEFMLADEDFNPICLKGKYWEFIKEDIEEAVKRSS</sequence>
<evidence type="ECO:0008006" key="3">
    <source>
        <dbReference type="Google" id="ProtNLM"/>
    </source>
</evidence>
<gene>
    <name evidence="1" type="ORF">DYBT9275_05298</name>
</gene>